<evidence type="ECO:0000256" key="1">
    <source>
        <dbReference type="SAM" id="Phobius"/>
    </source>
</evidence>
<organism evidence="2 3">
    <name type="scientific">Marinifilum breve</name>
    <dbReference type="NCBI Taxonomy" id="2184082"/>
    <lineage>
        <taxon>Bacteria</taxon>
        <taxon>Pseudomonadati</taxon>
        <taxon>Bacteroidota</taxon>
        <taxon>Bacteroidia</taxon>
        <taxon>Marinilabiliales</taxon>
        <taxon>Marinifilaceae</taxon>
    </lineage>
</organism>
<keyword evidence="1" id="KW-0812">Transmembrane</keyword>
<proteinExistence type="predicted"/>
<dbReference type="Pfam" id="PF14305">
    <property type="entry name" value="ATPgrasp_TupA"/>
    <property type="match status" value="1"/>
</dbReference>
<evidence type="ECO:0000313" key="3">
    <source>
        <dbReference type="Proteomes" id="UP000248079"/>
    </source>
</evidence>
<dbReference type="InterPro" id="IPR029465">
    <property type="entry name" value="ATPgrasp_TupA"/>
</dbReference>
<reference evidence="2 3" key="1">
    <citation type="submission" date="2018-05" db="EMBL/GenBank/DDBJ databases">
        <title>Marinifilum breve JC075T sp. nov., a marine bacterium isolated from Yongle Blue Hole in the South China Sea.</title>
        <authorList>
            <person name="Fu T."/>
        </authorList>
    </citation>
    <scope>NUCLEOTIDE SEQUENCE [LARGE SCALE GENOMIC DNA]</scope>
    <source>
        <strain evidence="2 3">JC075</strain>
    </source>
</reference>
<keyword evidence="1" id="KW-0472">Membrane</keyword>
<dbReference type="SUPFAM" id="SSF56059">
    <property type="entry name" value="Glutathione synthetase ATP-binding domain-like"/>
    <property type="match status" value="1"/>
</dbReference>
<dbReference type="EMBL" id="QFLI01000001">
    <property type="protein sequence ID" value="PXY02988.1"/>
    <property type="molecule type" value="Genomic_DNA"/>
</dbReference>
<accession>A0A2V4A3A3</accession>
<dbReference type="RefSeq" id="WP_110359145.1">
    <property type="nucleotide sequence ID" value="NZ_QFLI01000001.1"/>
</dbReference>
<keyword evidence="1" id="KW-1133">Transmembrane helix</keyword>
<dbReference type="Proteomes" id="UP000248079">
    <property type="component" value="Unassembled WGS sequence"/>
</dbReference>
<evidence type="ECO:0008006" key="4">
    <source>
        <dbReference type="Google" id="ProtNLM"/>
    </source>
</evidence>
<protein>
    <recommendedName>
        <fullName evidence="4">Glycosyl transferase</fullName>
    </recommendedName>
</protein>
<sequence length="318" mass="38168">MKEKLSKLSQSNIIFSILLYPAKVLYHLLFHYLVPDKVAIERKFKKIWGYDLDIKNPKTFSEKLQWLKLNDRKSWYTNCADKMLVREYVSEKLGTDKYLIPLYFSTENYKEITKENIPSVPCVIKCSHDNNSYKIIQDKENENWNELRQYYKGRLNSVNIFWSNREWPYKSIKKRWFMVEAFLQSKGEDYKLQEYKFHCFNGELKIIDVYQIGTEGFKRARILNDRFEPYSEEHSMGYPNVIKELILPDEEVREEMLDMVKTLAKDFEYQIRIDVYHVDGKLYIGELTFFDGAGFDFITPKEFNRELGDMLKLPIDNN</sequence>
<dbReference type="AlphaFoldDB" id="A0A2V4A3A3"/>
<gene>
    <name evidence="2" type="ORF">DF185_02530</name>
</gene>
<feature type="transmembrane region" description="Helical" evidence="1">
    <location>
        <begin position="12"/>
        <end position="34"/>
    </location>
</feature>
<name>A0A2V4A3A3_9BACT</name>
<evidence type="ECO:0000313" key="2">
    <source>
        <dbReference type="EMBL" id="PXY02988.1"/>
    </source>
</evidence>
<comment type="caution">
    <text evidence="2">The sequence shown here is derived from an EMBL/GenBank/DDBJ whole genome shotgun (WGS) entry which is preliminary data.</text>
</comment>
<dbReference type="OrthoDB" id="9791827at2"/>
<keyword evidence="3" id="KW-1185">Reference proteome</keyword>